<proteinExistence type="predicted"/>
<evidence type="ECO:0000313" key="2">
    <source>
        <dbReference type="Proteomes" id="UP000277204"/>
    </source>
</evidence>
<accession>A0A183MH35</accession>
<dbReference type="AlphaFoldDB" id="A0A183MH35"/>
<sequence>MLSEPNHDRKSDAGLIDADFSDNPSLFNDIRNKFEETISEESNPDDIISNVICPHNVFVFCGKLFQCEIRVLNEFDFDYNSDDFLSTVAYPYHEVSCNDSSNQCEEYVLNEAM</sequence>
<dbReference type="Proteomes" id="UP000277204">
    <property type="component" value="Unassembled WGS sequence"/>
</dbReference>
<gene>
    <name evidence="1" type="ORF">SMRZ_LOCUS15360</name>
</gene>
<dbReference type="EMBL" id="UZAI01016920">
    <property type="protein sequence ID" value="VDP18083.1"/>
    <property type="molecule type" value="Genomic_DNA"/>
</dbReference>
<organism evidence="1 2">
    <name type="scientific">Schistosoma margrebowiei</name>
    <dbReference type="NCBI Taxonomy" id="48269"/>
    <lineage>
        <taxon>Eukaryota</taxon>
        <taxon>Metazoa</taxon>
        <taxon>Spiralia</taxon>
        <taxon>Lophotrochozoa</taxon>
        <taxon>Platyhelminthes</taxon>
        <taxon>Trematoda</taxon>
        <taxon>Digenea</taxon>
        <taxon>Strigeidida</taxon>
        <taxon>Schistosomatoidea</taxon>
        <taxon>Schistosomatidae</taxon>
        <taxon>Schistosoma</taxon>
    </lineage>
</organism>
<protein>
    <submittedName>
        <fullName evidence="1">Uncharacterized protein</fullName>
    </submittedName>
</protein>
<keyword evidence="2" id="KW-1185">Reference proteome</keyword>
<reference evidence="1 2" key="1">
    <citation type="submission" date="2018-11" db="EMBL/GenBank/DDBJ databases">
        <authorList>
            <consortium name="Pathogen Informatics"/>
        </authorList>
    </citation>
    <scope>NUCLEOTIDE SEQUENCE [LARGE SCALE GENOMIC DNA]</scope>
    <source>
        <strain evidence="1 2">Zambia</strain>
    </source>
</reference>
<name>A0A183MH35_9TREM</name>
<evidence type="ECO:0000313" key="1">
    <source>
        <dbReference type="EMBL" id="VDP18083.1"/>
    </source>
</evidence>